<evidence type="ECO:0000313" key="2">
    <source>
        <dbReference type="Proteomes" id="UP000029085"/>
    </source>
</evidence>
<accession>A0A087MK60</accession>
<dbReference type="EMBL" id="AVCJ01000005">
    <property type="protein sequence ID" value="KFL37263.1"/>
    <property type="molecule type" value="Genomic_DNA"/>
</dbReference>
<dbReference type="OrthoDB" id="9898427at2"/>
<proteinExistence type="predicted"/>
<dbReference type="Proteomes" id="UP000029085">
    <property type="component" value="Unassembled WGS sequence"/>
</dbReference>
<organism evidence="1 2">
    <name type="scientific">Arenimonas donghaensis DSM 18148 = HO3-R19</name>
    <dbReference type="NCBI Taxonomy" id="1121014"/>
    <lineage>
        <taxon>Bacteria</taxon>
        <taxon>Pseudomonadati</taxon>
        <taxon>Pseudomonadota</taxon>
        <taxon>Gammaproteobacteria</taxon>
        <taxon>Lysobacterales</taxon>
        <taxon>Lysobacteraceae</taxon>
        <taxon>Arenimonas</taxon>
    </lineage>
</organism>
<name>A0A087MK60_9GAMM</name>
<sequence>MTLLIRDDLTDADLAWAAQSFAPRPASAAVAPPSPARGRSRALMGLGSLAAAAGLALALSANVGATAPPRSPDALPGAEQRAAVAPGWTVQDTVQEQLRAELADTQVAFSLVSAQTTRLEHGGRRFDGSGLAQLDGSETRFVAFTLSLDADGEISNFGYGLADGGETEEVVAIR</sequence>
<dbReference type="AlphaFoldDB" id="A0A087MK60"/>
<dbReference type="PATRIC" id="fig|1121014.3.peg.860"/>
<protein>
    <submittedName>
        <fullName evidence="1">Uncharacterized protein</fullName>
    </submittedName>
</protein>
<comment type="caution">
    <text evidence="1">The sequence shown here is derived from an EMBL/GenBank/DDBJ whole genome shotgun (WGS) entry which is preliminary data.</text>
</comment>
<dbReference type="STRING" id="1121014.N788_10510"/>
<keyword evidence="2" id="KW-1185">Reference proteome</keyword>
<gene>
    <name evidence="1" type="ORF">N788_10510</name>
</gene>
<dbReference type="RefSeq" id="WP_034221475.1">
    <property type="nucleotide sequence ID" value="NZ_AVCJ01000005.1"/>
</dbReference>
<evidence type="ECO:0000313" key="1">
    <source>
        <dbReference type="EMBL" id="KFL37263.1"/>
    </source>
</evidence>
<reference evidence="1 2" key="2">
    <citation type="journal article" date="2015" name="Stand. Genomic Sci.">
        <title>High quality draft genomic sequence of Arenimonas donghaensis DSM 18148(T).</title>
        <authorList>
            <person name="Chen F."/>
            <person name="Wang H."/>
            <person name="Cao Y."/>
            <person name="Li X."/>
            <person name="Wang G."/>
        </authorList>
    </citation>
    <scope>NUCLEOTIDE SEQUENCE [LARGE SCALE GENOMIC DNA]</scope>
    <source>
        <strain evidence="1 2">HO3-R19</strain>
    </source>
</reference>
<reference evidence="2" key="1">
    <citation type="submission" date="2013-08" db="EMBL/GenBank/DDBJ databases">
        <title>Genome sequencing of Arenimonas donghaensis.</title>
        <authorList>
            <person name="Chen F."/>
            <person name="Wang G."/>
        </authorList>
    </citation>
    <scope>NUCLEOTIDE SEQUENCE [LARGE SCALE GENOMIC DNA]</scope>
    <source>
        <strain evidence="2">HO3-R19</strain>
    </source>
</reference>